<dbReference type="AlphaFoldDB" id="A0A382M118"/>
<proteinExistence type="predicted"/>
<dbReference type="InterPro" id="IPR011990">
    <property type="entry name" value="TPR-like_helical_dom_sf"/>
</dbReference>
<sequence>MKRTNQRIVIIILVIIYNACAPTPAFLTKHNPEILTTHADSLLSANPDDAELKLAIISAKLNLAKKTNNLDEYRSVLKIDTKNSSARYYINMAEGKEHHKKGHKNAQWDAIQSFAKAATAIDTLGEPYYWMGLAYEKKDAMDFELPLEAYDKALNLYLPQDIHTLVIANREALVKRKKTYEDFWK</sequence>
<accession>A0A382M118</accession>
<organism evidence="1">
    <name type="scientific">marine metagenome</name>
    <dbReference type="NCBI Taxonomy" id="408172"/>
    <lineage>
        <taxon>unclassified sequences</taxon>
        <taxon>metagenomes</taxon>
        <taxon>ecological metagenomes</taxon>
    </lineage>
</organism>
<name>A0A382M118_9ZZZZ</name>
<evidence type="ECO:0008006" key="2">
    <source>
        <dbReference type="Google" id="ProtNLM"/>
    </source>
</evidence>
<evidence type="ECO:0000313" key="1">
    <source>
        <dbReference type="EMBL" id="SVC42684.1"/>
    </source>
</evidence>
<dbReference type="Gene3D" id="1.25.40.10">
    <property type="entry name" value="Tetratricopeptide repeat domain"/>
    <property type="match status" value="1"/>
</dbReference>
<reference evidence="1" key="1">
    <citation type="submission" date="2018-05" db="EMBL/GenBank/DDBJ databases">
        <authorList>
            <person name="Lanie J.A."/>
            <person name="Ng W.-L."/>
            <person name="Kazmierczak K.M."/>
            <person name="Andrzejewski T.M."/>
            <person name="Davidsen T.M."/>
            <person name="Wayne K.J."/>
            <person name="Tettelin H."/>
            <person name="Glass J.I."/>
            <person name="Rusch D."/>
            <person name="Podicherti R."/>
            <person name="Tsui H.-C.T."/>
            <person name="Winkler M.E."/>
        </authorList>
    </citation>
    <scope>NUCLEOTIDE SEQUENCE</scope>
</reference>
<gene>
    <name evidence="1" type="ORF">METZ01_LOCUS295538</name>
</gene>
<protein>
    <recommendedName>
        <fullName evidence="2">Tetratricopeptide repeat protein</fullName>
    </recommendedName>
</protein>
<dbReference type="EMBL" id="UINC01090599">
    <property type="protein sequence ID" value="SVC42684.1"/>
    <property type="molecule type" value="Genomic_DNA"/>
</dbReference>